<dbReference type="Gene3D" id="2.40.128.720">
    <property type="match status" value="2"/>
</dbReference>
<reference evidence="2 3" key="1">
    <citation type="journal article" date="2015" name="Microbes Environ.">
        <title>Distribution and evolution of nitrogen fixation genes in the phylum bacteroidetes.</title>
        <authorList>
            <person name="Inoue J."/>
            <person name="Oshima K."/>
            <person name="Suda W."/>
            <person name="Sakamoto M."/>
            <person name="Iino T."/>
            <person name="Noda S."/>
            <person name="Hongoh Y."/>
            <person name="Hattori M."/>
            <person name="Ohkuma M."/>
        </authorList>
    </citation>
    <scope>NUCLEOTIDE SEQUENCE [LARGE SCALE GENOMIC DNA]</scope>
    <source>
        <strain evidence="2">JCM 15548</strain>
    </source>
</reference>
<name>A0A0E9M298_9BACT</name>
<dbReference type="NCBIfam" id="TIGR04183">
    <property type="entry name" value="Por_Secre_tail"/>
    <property type="match status" value="1"/>
</dbReference>
<dbReference type="Pfam" id="PF18962">
    <property type="entry name" value="Por_Secre_tail"/>
    <property type="match status" value="1"/>
</dbReference>
<evidence type="ECO:0000313" key="2">
    <source>
        <dbReference type="EMBL" id="GAO31644.1"/>
    </source>
</evidence>
<evidence type="ECO:0000259" key="1">
    <source>
        <dbReference type="Pfam" id="PF18962"/>
    </source>
</evidence>
<sequence length="560" mass="66709">MRKSFYLILLTCTQVLNLYSQNYNGTDGLLQSHNKQTRVKLVSIIDLDKKEPLYTNKENAAELLLKSTANSLELLDSVVKTNDAGEFISKTVYEYDDKDRTTLSQTCNWDNLEQCWMSSTRIDYSYSQFGEIRINSTWDTYSNIWVNTNKYVYEFDSNNEQITLYEEYQWDESWICILKEETVWGKDAENTTMMRIKYSWDDNVLELKPDYKEEAIFYGETSIYKQHITYDWTNDLWVPEFKMDQLYNDDGYDKTYATYSWNSTEDLFEGTHKNGYIYNEDNSLRIEAFYQWDNEFGDWKTKTETEYGSIQLDTEYTKEGDTWIPVSRIGYENGYVIYFNLIEDIFISDYKDRTSYGNSGNLTDYSRYDWDSENNRWYNSHNIYNTWDNLSGQWKICTKIETKYNRWGMNISRIQLYRYSSLDQWIESYTYKIENQYNDNAKMLSRTVFNWGEEDWNDNNPNEESWLLNSRLDYYYSPSTPTNNENIYSLNFKTYPNPVKNILTIVGTLGSESIQLFNIKGEFLREYSAKESETIVDLSFLAKGMFIVNIEGATYKILKD</sequence>
<feature type="domain" description="Secretion system C-terminal sorting" evidence="1">
    <location>
        <begin position="495"/>
        <end position="557"/>
    </location>
</feature>
<proteinExistence type="predicted"/>
<dbReference type="RefSeq" id="WP_062127872.1">
    <property type="nucleotide sequence ID" value="NZ_BAZW01000055.1"/>
</dbReference>
<dbReference type="InterPro" id="IPR026444">
    <property type="entry name" value="Secre_tail"/>
</dbReference>
<protein>
    <recommendedName>
        <fullName evidence="1">Secretion system C-terminal sorting domain-containing protein</fullName>
    </recommendedName>
</protein>
<dbReference type="EMBL" id="BAZW01000055">
    <property type="protein sequence ID" value="GAO31644.1"/>
    <property type="molecule type" value="Genomic_DNA"/>
</dbReference>
<dbReference type="OrthoDB" id="996844at2"/>
<gene>
    <name evidence="2" type="ORF">JCM15548_14030</name>
</gene>
<dbReference type="Proteomes" id="UP000032900">
    <property type="component" value="Unassembled WGS sequence"/>
</dbReference>
<keyword evidence="3" id="KW-1185">Reference proteome</keyword>
<evidence type="ECO:0000313" key="3">
    <source>
        <dbReference type="Proteomes" id="UP000032900"/>
    </source>
</evidence>
<organism evidence="2 3">
    <name type="scientific">Geofilum rubicundum JCM 15548</name>
    <dbReference type="NCBI Taxonomy" id="1236989"/>
    <lineage>
        <taxon>Bacteria</taxon>
        <taxon>Pseudomonadati</taxon>
        <taxon>Bacteroidota</taxon>
        <taxon>Bacteroidia</taxon>
        <taxon>Marinilabiliales</taxon>
        <taxon>Marinilabiliaceae</taxon>
        <taxon>Geofilum</taxon>
    </lineage>
</organism>
<dbReference type="AlphaFoldDB" id="A0A0E9M298"/>
<comment type="caution">
    <text evidence="2">The sequence shown here is derived from an EMBL/GenBank/DDBJ whole genome shotgun (WGS) entry which is preliminary data.</text>
</comment>
<accession>A0A0E9M298</accession>